<dbReference type="SMART" id="SM00329">
    <property type="entry name" value="BPI2"/>
    <property type="match status" value="1"/>
</dbReference>
<dbReference type="AlphaFoldDB" id="A0AAV2E866"/>
<gene>
    <name evidence="5" type="ORF">LTRI10_LOCUS23308</name>
</gene>
<dbReference type="InterPro" id="IPR017943">
    <property type="entry name" value="Bactericidal_perm-incr_a/b_dom"/>
</dbReference>
<organism evidence="5 6">
    <name type="scientific">Linum trigynum</name>
    <dbReference type="NCBI Taxonomy" id="586398"/>
    <lineage>
        <taxon>Eukaryota</taxon>
        <taxon>Viridiplantae</taxon>
        <taxon>Streptophyta</taxon>
        <taxon>Embryophyta</taxon>
        <taxon>Tracheophyta</taxon>
        <taxon>Spermatophyta</taxon>
        <taxon>Magnoliopsida</taxon>
        <taxon>eudicotyledons</taxon>
        <taxon>Gunneridae</taxon>
        <taxon>Pentapetalae</taxon>
        <taxon>rosids</taxon>
        <taxon>fabids</taxon>
        <taxon>Malpighiales</taxon>
        <taxon>Linaceae</taxon>
        <taxon>Linum</taxon>
    </lineage>
</organism>
<dbReference type="CDD" id="cd00026">
    <property type="entry name" value="BPI2"/>
    <property type="match status" value="1"/>
</dbReference>
<dbReference type="Pfam" id="PF01273">
    <property type="entry name" value="LBP_BPI_CETP"/>
    <property type="match status" value="1"/>
</dbReference>
<evidence type="ECO:0000256" key="1">
    <source>
        <dbReference type="ARBA" id="ARBA00023180"/>
    </source>
</evidence>
<dbReference type="Pfam" id="PF02886">
    <property type="entry name" value="LBP_BPI_CETP_C"/>
    <property type="match status" value="1"/>
</dbReference>
<dbReference type="PANTHER" id="PTHR46801">
    <property type="entry name" value="OS06G0309200 PROTEIN"/>
    <property type="match status" value="1"/>
</dbReference>
<feature type="signal peptide" evidence="3">
    <location>
        <begin position="1"/>
        <end position="25"/>
    </location>
</feature>
<evidence type="ECO:0000313" key="5">
    <source>
        <dbReference type="EMBL" id="CAL1381957.1"/>
    </source>
</evidence>
<feature type="chain" id="PRO_5043494792" description="Lipid-binding serum glycoprotein C-terminal domain-containing protein" evidence="3">
    <location>
        <begin position="26"/>
        <end position="499"/>
    </location>
</feature>
<feature type="domain" description="Lipid-binding serum glycoprotein C-terminal" evidence="4">
    <location>
        <begin position="286"/>
        <end position="484"/>
    </location>
</feature>
<dbReference type="PIRSF" id="PIRSF002417">
    <property type="entry name" value="Lipid_binding_protein"/>
    <property type="match status" value="1"/>
</dbReference>
<evidence type="ECO:0000313" key="6">
    <source>
        <dbReference type="Proteomes" id="UP001497516"/>
    </source>
</evidence>
<dbReference type="GO" id="GO:0008289">
    <property type="term" value="F:lipid binding"/>
    <property type="evidence" value="ECO:0007669"/>
    <property type="project" value="InterPro"/>
</dbReference>
<sequence>MASPTPLFFLFFLITTASFPKSSRTQSISETSNGEGFMAMELSERGLEFLKDLLINKAIASTIPLKLPRLEKSAKFPFLGNVQMTLTGITIDEIDVLSSYVKPGDTGVAIIASGMTCNLSMNWYYKYSSWLLPVEISDKGNASVQVEGMEVGLTLGLKNQNGSLKLSAMECGCIVRGIKINVDGGASWLYQGMIDAFAGRITSAVESTITKNLKDGIDKLDAFLQSLPKEIPVDDIASLNVTFLSDPLLTSNSIQFDINGLFMARQNTSSTSMEYFRNSQSSVLCSDPSKMLGIELDEAVFNSACALYYNAKFMQWIVDKIPDQALLNTAGWRFIAPKLYKKYPNDDMNLNISLSSPPVISVSEQKIDATVNAALIINVLEANQAIPVACVSFEISGSASVRISGNNLAGSMKLDGFTMIQNWSDVGNLPLFVIQPVMWTAIETVFLPYVNAHLAQGIPLPIVHGFALQNAETVTTSSKITVCGDVAYRDDKQRTELHI</sequence>
<dbReference type="PANTHER" id="PTHR46801:SF6">
    <property type="entry name" value="LIPID-BINDING SERUM GLYCOPROTEIN C-TERMINAL DOMAIN-CONTAINING PROTEIN"/>
    <property type="match status" value="1"/>
</dbReference>
<dbReference type="FunFam" id="3.15.10.10:FF:000001">
    <property type="entry name" value="phospholipid transfer protein-like"/>
    <property type="match status" value="1"/>
</dbReference>
<reference evidence="5 6" key="1">
    <citation type="submission" date="2024-04" db="EMBL/GenBank/DDBJ databases">
        <authorList>
            <person name="Fracassetti M."/>
        </authorList>
    </citation>
    <scope>NUCLEOTIDE SEQUENCE [LARGE SCALE GENOMIC DNA]</scope>
</reference>
<evidence type="ECO:0000259" key="4">
    <source>
        <dbReference type="SMART" id="SM00329"/>
    </source>
</evidence>
<keyword evidence="1" id="KW-0325">Glycoprotein</keyword>
<evidence type="ECO:0000256" key="3">
    <source>
        <dbReference type="SAM" id="SignalP"/>
    </source>
</evidence>
<comment type="similarity">
    <text evidence="2">Belongs to the BPI/LBP/Plunc superfamily. BPI/LBP (TC 1.C.40) family.</text>
</comment>
<dbReference type="InterPro" id="IPR001124">
    <property type="entry name" value="Lipid-bd_serum_glycop_C"/>
</dbReference>
<protein>
    <recommendedName>
        <fullName evidence="4">Lipid-binding serum glycoprotein C-terminal domain-containing protein</fullName>
    </recommendedName>
</protein>
<dbReference type="InterPro" id="IPR045897">
    <property type="entry name" value="BPI/LBP_pln"/>
</dbReference>
<dbReference type="EMBL" id="OZ034817">
    <property type="protein sequence ID" value="CAL1381957.1"/>
    <property type="molecule type" value="Genomic_DNA"/>
</dbReference>
<keyword evidence="3" id="KW-0732">Signal</keyword>
<evidence type="ECO:0000256" key="2">
    <source>
        <dbReference type="ARBA" id="ARBA00060933"/>
    </source>
</evidence>
<name>A0AAV2E866_9ROSI</name>
<dbReference type="SUPFAM" id="SSF55394">
    <property type="entry name" value="Bactericidal permeability-increasing protein, BPI"/>
    <property type="match status" value="2"/>
</dbReference>
<dbReference type="Proteomes" id="UP001497516">
    <property type="component" value="Chromosome 4"/>
</dbReference>
<dbReference type="Gene3D" id="3.15.10.10">
    <property type="entry name" value="Bactericidal permeability-increasing protein, domain 1"/>
    <property type="match status" value="1"/>
</dbReference>
<dbReference type="InterPro" id="IPR017942">
    <property type="entry name" value="Lipid-bd_serum_glycop_N"/>
</dbReference>
<proteinExistence type="inferred from homology"/>
<dbReference type="InterPro" id="IPR030675">
    <property type="entry name" value="BPI/LBP"/>
</dbReference>
<keyword evidence="6" id="KW-1185">Reference proteome</keyword>
<dbReference type="Gene3D" id="3.15.20.10">
    <property type="entry name" value="Bactericidal permeability-increasing protein, domain 2"/>
    <property type="match status" value="1"/>
</dbReference>
<dbReference type="CDD" id="cd00025">
    <property type="entry name" value="BPI1"/>
    <property type="match status" value="1"/>
</dbReference>
<dbReference type="GO" id="GO:0005615">
    <property type="term" value="C:extracellular space"/>
    <property type="evidence" value="ECO:0007669"/>
    <property type="project" value="InterPro"/>
</dbReference>
<accession>A0AAV2E866</accession>